<dbReference type="AlphaFoldDB" id="A0AAP2RDT0"/>
<evidence type="ECO:0000313" key="4">
    <source>
        <dbReference type="EMBL" id="MCD1295478.1"/>
    </source>
</evidence>
<dbReference type="Proteomes" id="UP001320159">
    <property type="component" value="Unassembled WGS sequence"/>
</dbReference>
<keyword evidence="1" id="KW-0486">Methionine biosynthesis</keyword>
<dbReference type="InterPro" id="IPR038076">
    <property type="entry name" value="MgtE_N_sf"/>
</dbReference>
<dbReference type="Gene3D" id="1.25.60.10">
    <property type="entry name" value="MgtE N-terminal domain-like"/>
    <property type="match status" value="1"/>
</dbReference>
<dbReference type="EMBL" id="PGCK01000009">
    <property type="protein sequence ID" value="MCD1295478.1"/>
    <property type="molecule type" value="Genomic_DNA"/>
</dbReference>
<dbReference type="InterPro" id="IPR046342">
    <property type="entry name" value="CBS_dom_sf"/>
</dbReference>
<protein>
    <submittedName>
        <fullName evidence="4">Magnesium transporter</fullName>
    </submittedName>
</protein>
<evidence type="ECO:0000313" key="5">
    <source>
        <dbReference type="Proteomes" id="UP001320159"/>
    </source>
</evidence>
<feature type="domain" description="CBS" evidence="3">
    <location>
        <begin position="380"/>
        <end position="437"/>
    </location>
</feature>
<dbReference type="PANTHER" id="PTHR43773">
    <property type="entry name" value="MAGNESIUM TRANSPORTER MGTE"/>
    <property type="match status" value="1"/>
</dbReference>
<comment type="caution">
    <text evidence="4">The sequence shown here is derived from an EMBL/GenBank/DDBJ whole genome shotgun (WGS) entry which is preliminary data.</text>
</comment>
<dbReference type="GO" id="GO:0015095">
    <property type="term" value="F:magnesium ion transmembrane transporter activity"/>
    <property type="evidence" value="ECO:0007669"/>
    <property type="project" value="InterPro"/>
</dbReference>
<dbReference type="Gene3D" id="3.10.580.10">
    <property type="entry name" value="CBS-domain"/>
    <property type="match status" value="1"/>
</dbReference>
<dbReference type="InterPro" id="IPR000644">
    <property type="entry name" value="CBS_dom"/>
</dbReference>
<dbReference type="PROSITE" id="PS51371">
    <property type="entry name" value="CBS"/>
    <property type="match status" value="2"/>
</dbReference>
<dbReference type="RefSeq" id="WP_230742333.1">
    <property type="nucleotide sequence ID" value="NZ_PGCK01000009.1"/>
</dbReference>
<gene>
    <name evidence="4" type="ORF">CUJ83_10755</name>
</gene>
<evidence type="ECO:0000259" key="3">
    <source>
        <dbReference type="PROSITE" id="PS51371"/>
    </source>
</evidence>
<dbReference type="Pfam" id="PF03448">
    <property type="entry name" value="MgtE_N"/>
    <property type="match status" value="1"/>
</dbReference>
<organism evidence="4 5">
    <name type="scientific">Methanooceanicella nereidis</name>
    <dbReference type="NCBI Taxonomy" id="2052831"/>
    <lineage>
        <taxon>Archaea</taxon>
        <taxon>Methanobacteriati</taxon>
        <taxon>Methanobacteriota</taxon>
        <taxon>Stenosarchaea group</taxon>
        <taxon>Methanomicrobia</taxon>
        <taxon>Methanocellales</taxon>
        <taxon>Methanocellaceae</taxon>
        <taxon>Methanooceanicella</taxon>
    </lineage>
</organism>
<dbReference type="CDD" id="cd04606">
    <property type="entry name" value="CBS_pair_Mg_transporter"/>
    <property type="match status" value="1"/>
</dbReference>
<reference evidence="4 5" key="1">
    <citation type="submission" date="2017-11" db="EMBL/GenBank/DDBJ databases">
        <title>Isolation and Characterization of Family Methanocellaceae Species from Potential Methane Hydrate Area Offshore Southwestern Taiwan.</title>
        <authorList>
            <person name="Zhang W.-L."/>
            <person name="Chen W.-C."/>
            <person name="Lai M.-C."/>
            <person name="Chen S.-C."/>
        </authorList>
    </citation>
    <scope>NUCLEOTIDE SEQUENCE [LARGE SCALE GENOMIC DNA]</scope>
    <source>
        <strain evidence="4 5">CWC-04</strain>
    </source>
</reference>
<dbReference type="GO" id="GO:0009086">
    <property type="term" value="P:methionine biosynthetic process"/>
    <property type="evidence" value="ECO:0007669"/>
    <property type="project" value="UniProtKB-KW"/>
</dbReference>
<dbReference type="PANTHER" id="PTHR43773:SF1">
    <property type="entry name" value="MAGNESIUM TRANSPORTER MGTE"/>
    <property type="match status" value="1"/>
</dbReference>
<evidence type="ECO:0000256" key="1">
    <source>
        <dbReference type="ARBA" id="ARBA00023167"/>
    </source>
</evidence>
<keyword evidence="2" id="KW-0129">CBS domain</keyword>
<name>A0AAP2RDT0_9EURY</name>
<dbReference type="Pfam" id="PF00571">
    <property type="entry name" value="CBS"/>
    <property type="match status" value="2"/>
</dbReference>
<keyword evidence="5" id="KW-1185">Reference proteome</keyword>
<proteinExistence type="predicted"/>
<dbReference type="GO" id="GO:0016020">
    <property type="term" value="C:membrane"/>
    <property type="evidence" value="ECO:0007669"/>
    <property type="project" value="InterPro"/>
</dbReference>
<feature type="domain" description="CBS" evidence="3">
    <location>
        <begin position="316"/>
        <end position="379"/>
    </location>
</feature>
<accession>A0AAP2RDT0</accession>
<dbReference type="SUPFAM" id="SSF158791">
    <property type="entry name" value="MgtE N-terminal domain-like"/>
    <property type="match status" value="1"/>
</dbReference>
<dbReference type="SUPFAM" id="SSF54631">
    <property type="entry name" value="CBS-domain pair"/>
    <property type="match status" value="1"/>
</dbReference>
<dbReference type="InterPro" id="IPR006668">
    <property type="entry name" value="Mg_transptr_MgtE_intracell_dom"/>
</dbReference>
<evidence type="ECO:0000256" key="2">
    <source>
        <dbReference type="PROSITE-ProRule" id="PRU00703"/>
    </source>
</evidence>
<dbReference type="InterPro" id="IPR006669">
    <property type="entry name" value="MgtE_transporter"/>
</dbReference>
<dbReference type="SMART" id="SM00116">
    <property type="entry name" value="CBS"/>
    <property type="match status" value="2"/>
</dbReference>
<keyword evidence="1" id="KW-0028">Amino-acid biosynthesis</keyword>
<sequence>MKEPKNFTKTDTGNQWSEWYRELSVQGIENPRFFSQYENTKVFDNTGVLLGRLKDMAIRSGEAMLEVSSIVYATNILGEKVIMPMSNVGSFNGSINLNIAKEVIPPGKLSENEMLMTETILDKQIVDIDGLKVVRVNDVMLARVKGILSVIGVDVGFKGILRRLWAPSITEKLFAKLPNQIIPWSYIDPLDPELRKIHLNISRKNIQDLHPADIADILEELDNKERLLILGSLDDETAAEALGEIEPDVQDTVINNMESENVADLLENMNPDDAADILSRMPEERATEVLEKMDAEDASDVKELMEYSEKSAGGIMTNLFLSVPSGTKISDVFSIIRESCHDIDMIYYVYVLNGEEHLIGVLSIRDLLLAGSDQIIDDVMETEVLSVLPSSSTDEVANLLSKYDFLALPVVDENGVMLGIITFDDVMDYIIPGDVKKHLPKNYPKSRRMH</sequence>
<dbReference type="SMART" id="SM00924">
    <property type="entry name" value="MgtE_N"/>
    <property type="match status" value="1"/>
</dbReference>